<sequence length="199" mass="22391">MKRTDGTAVNVVDIHHGVPVTDCRDRISGAKNHTLDEGVSRVSAYIHSHAHAPVTAADVLVYGIYGRLWYQDVFVISSVAQRTQRENDERSGAKEVGVATCAMMKGFKRKARSKIQHQVKHFALMSQNSIHVATLSRRTQSGYSRCARKEAPSGDYHWFEQAVRASSPEQDQRGKREPEEDREEKERGQNDDAGTREVE</sequence>
<feature type="compositionally biased region" description="Basic and acidic residues" evidence="1">
    <location>
        <begin position="170"/>
        <end position="199"/>
    </location>
</feature>
<evidence type="ECO:0000256" key="1">
    <source>
        <dbReference type="SAM" id="MobiDB-lite"/>
    </source>
</evidence>
<evidence type="ECO:0000313" key="3">
    <source>
        <dbReference type="Proteomes" id="UP000076502"/>
    </source>
</evidence>
<keyword evidence="3" id="KW-1185">Reference proteome</keyword>
<dbReference type="Proteomes" id="UP000076502">
    <property type="component" value="Unassembled WGS sequence"/>
</dbReference>
<accession>A0A154PJT9</accession>
<proteinExistence type="predicted"/>
<dbReference type="EMBL" id="KQ434938">
    <property type="protein sequence ID" value="KZC12126.1"/>
    <property type="molecule type" value="Genomic_DNA"/>
</dbReference>
<organism evidence="2 3">
    <name type="scientific">Dufourea novaeangliae</name>
    <name type="common">Sweat bee</name>
    <dbReference type="NCBI Taxonomy" id="178035"/>
    <lineage>
        <taxon>Eukaryota</taxon>
        <taxon>Metazoa</taxon>
        <taxon>Ecdysozoa</taxon>
        <taxon>Arthropoda</taxon>
        <taxon>Hexapoda</taxon>
        <taxon>Insecta</taxon>
        <taxon>Pterygota</taxon>
        <taxon>Neoptera</taxon>
        <taxon>Endopterygota</taxon>
        <taxon>Hymenoptera</taxon>
        <taxon>Apocrita</taxon>
        <taxon>Aculeata</taxon>
        <taxon>Apoidea</taxon>
        <taxon>Anthophila</taxon>
        <taxon>Halictidae</taxon>
        <taxon>Rophitinae</taxon>
        <taxon>Dufourea</taxon>
    </lineage>
</organism>
<name>A0A154PJT9_DUFNO</name>
<dbReference type="AlphaFoldDB" id="A0A154PJT9"/>
<reference evidence="2 3" key="1">
    <citation type="submission" date="2015-07" db="EMBL/GenBank/DDBJ databases">
        <title>The genome of Dufourea novaeangliae.</title>
        <authorList>
            <person name="Pan H."/>
            <person name="Kapheim K."/>
        </authorList>
    </citation>
    <scope>NUCLEOTIDE SEQUENCE [LARGE SCALE GENOMIC DNA]</scope>
    <source>
        <strain evidence="2">0120121106</strain>
        <tissue evidence="2">Whole body</tissue>
    </source>
</reference>
<protein>
    <submittedName>
        <fullName evidence="2">Uncharacterized protein</fullName>
    </submittedName>
</protein>
<feature type="region of interest" description="Disordered" evidence="1">
    <location>
        <begin position="157"/>
        <end position="199"/>
    </location>
</feature>
<gene>
    <name evidence="2" type="ORF">WN55_03207</name>
</gene>
<evidence type="ECO:0000313" key="2">
    <source>
        <dbReference type="EMBL" id="KZC12126.1"/>
    </source>
</evidence>